<organism evidence="3 4">
    <name type="scientific">Arthrobacter russicus</name>
    <dbReference type="NCBI Taxonomy" id="172040"/>
    <lineage>
        <taxon>Bacteria</taxon>
        <taxon>Bacillati</taxon>
        <taxon>Actinomycetota</taxon>
        <taxon>Actinomycetes</taxon>
        <taxon>Micrococcales</taxon>
        <taxon>Micrococcaceae</taxon>
        <taxon>Arthrobacter</taxon>
    </lineage>
</organism>
<evidence type="ECO:0000256" key="1">
    <source>
        <dbReference type="SAM" id="MobiDB-lite"/>
    </source>
</evidence>
<keyword evidence="2" id="KW-0732">Signal</keyword>
<proteinExistence type="predicted"/>
<accession>A0ABU1JDE9</accession>
<dbReference type="PROSITE" id="PS51318">
    <property type="entry name" value="TAT"/>
    <property type="match status" value="1"/>
</dbReference>
<dbReference type="InterPro" id="IPR006311">
    <property type="entry name" value="TAT_signal"/>
</dbReference>
<dbReference type="Proteomes" id="UP001185069">
    <property type="component" value="Unassembled WGS sequence"/>
</dbReference>
<dbReference type="EMBL" id="JAVDQF010000001">
    <property type="protein sequence ID" value="MDR6270458.1"/>
    <property type="molecule type" value="Genomic_DNA"/>
</dbReference>
<dbReference type="RefSeq" id="WP_309799563.1">
    <property type="nucleotide sequence ID" value="NZ_BAAAHY010000007.1"/>
</dbReference>
<comment type="caution">
    <text evidence="3">The sequence shown here is derived from an EMBL/GenBank/DDBJ whole genome shotgun (WGS) entry which is preliminary data.</text>
</comment>
<protein>
    <submittedName>
        <fullName evidence="3">Uncharacterized protein</fullName>
    </submittedName>
</protein>
<evidence type="ECO:0000313" key="3">
    <source>
        <dbReference type="EMBL" id="MDR6270458.1"/>
    </source>
</evidence>
<keyword evidence="4" id="KW-1185">Reference proteome</keyword>
<feature type="signal peptide" evidence="2">
    <location>
        <begin position="1"/>
        <end position="27"/>
    </location>
</feature>
<evidence type="ECO:0000256" key="2">
    <source>
        <dbReference type="SAM" id="SignalP"/>
    </source>
</evidence>
<feature type="chain" id="PRO_5045724452" evidence="2">
    <location>
        <begin position="28"/>
        <end position="223"/>
    </location>
</feature>
<reference evidence="3 4" key="1">
    <citation type="submission" date="2023-07" db="EMBL/GenBank/DDBJ databases">
        <title>Sequencing the genomes of 1000 actinobacteria strains.</title>
        <authorList>
            <person name="Klenk H.-P."/>
        </authorList>
    </citation>
    <scope>NUCLEOTIDE SEQUENCE [LARGE SCALE GENOMIC DNA]</scope>
    <source>
        <strain evidence="3 4">DSM 14555</strain>
    </source>
</reference>
<gene>
    <name evidence="3" type="ORF">JOE69_002696</name>
</gene>
<feature type="region of interest" description="Disordered" evidence="1">
    <location>
        <begin position="177"/>
        <end position="223"/>
    </location>
</feature>
<sequence>MSRRTVVKSAAWSAPVMALSVAAPAAAASVTSTISGELDVSAWEGGVEVRGEDANGNRRSTQITGTKVGSTITNLEIDLFVSIDGRQDGDAAPVLGWTGMPSEWALPVAQEVVTIDGRQFRRYVIKYEGVITASDPVTTVPMQDLSFNSDGPQGTGVYLKMQTRAIVDGKQIQGTPGATQYFGGLNPAGAPMRDQQRSARRAPTAPTRDMSPQARQNARVLRG</sequence>
<name>A0ABU1JDE9_9MICC</name>
<evidence type="ECO:0000313" key="4">
    <source>
        <dbReference type="Proteomes" id="UP001185069"/>
    </source>
</evidence>